<protein>
    <submittedName>
        <fullName evidence="2">Uncharacterized protein</fullName>
    </submittedName>
</protein>
<accession>A0AA88C891</accession>
<feature type="transmembrane region" description="Helical" evidence="1">
    <location>
        <begin position="77"/>
        <end position="99"/>
    </location>
</feature>
<dbReference type="EMBL" id="BMWV01000013">
    <property type="protein sequence ID" value="GGY59498.1"/>
    <property type="molecule type" value="Genomic_DNA"/>
</dbReference>
<evidence type="ECO:0000313" key="2">
    <source>
        <dbReference type="EMBL" id="GGY59498.1"/>
    </source>
</evidence>
<sequence length="100" mass="10313">MHSATDSQAIKPFTSRNVLRVLFVTGALLLVPAASMLLGGGFDWGPGDFVAAAILLAATGLALELARATLRSRTSRLAAGGAIVLALLTLWAELAVGIFH</sequence>
<dbReference type="Proteomes" id="UP000628442">
    <property type="component" value="Unassembled WGS sequence"/>
</dbReference>
<organism evidence="2 3">
    <name type="scientific">Pseudoduganella albidiflava</name>
    <dbReference type="NCBI Taxonomy" id="321983"/>
    <lineage>
        <taxon>Bacteria</taxon>
        <taxon>Pseudomonadati</taxon>
        <taxon>Pseudomonadota</taxon>
        <taxon>Betaproteobacteria</taxon>
        <taxon>Burkholderiales</taxon>
        <taxon>Oxalobacteraceae</taxon>
        <taxon>Telluria group</taxon>
        <taxon>Pseudoduganella</taxon>
    </lineage>
</organism>
<reference evidence="2" key="1">
    <citation type="journal article" date="2014" name="Int. J. Syst. Evol. Microbiol.">
        <title>Complete genome sequence of Corynebacterium casei LMG S-19264T (=DSM 44701T), isolated from a smear-ripened cheese.</title>
        <authorList>
            <consortium name="US DOE Joint Genome Institute (JGI-PGF)"/>
            <person name="Walter F."/>
            <person name="Albersmeier A."/>
            <person name="Kalinowski J."/>
            <person name="Ruckert C."/>
        </authorList>
    </citation>
    <scope>NUCLEOTIDE SEQUENCE</scope>
    <source>
        <strain evidence="2">KCTC 12343</strain>
    </source>
</reference>
<dbReference type="AlphaFoldDB" id="A0AA88C891"/>
<dbReference type="RefSeq" id="WP_165497692.1">
    <property type="nucleotide sequence ID" value="NZ_BMWV01000013.1"/>
</dbReference>
<reference evidence="2" key="2">
    <citation type="submission" date="2022-12" db="EMBL/GenBank/DDBJ databases">
        <authorList>
            <person name="Sun Q."/>
            <person name="Kim S."/>
        </authorList>
    </citation>
    <scope>NUCLEOTIDE SEQUENCE</scope>
    <source>
        <strain evidence="2">KCTC 12343</strain>
    </source>
</reference>
<keyword evidence="1" id="KW-0472">Membrane</keyword>
<proteinExistence type="predicted"/>
<keyword evidence="1" id="KW-0812">Transmembrane</keyword>
<name>A0AA88C891_9BURK</name>
<feature type="transmembrane region" description="Helical" evidence="1">
    <location>
        <begin position="21"/>
        <end position="42"/>
    </location>
</feature>
<comment type="caution">
    <text evidence="2">The sequence shown here is derived from an EMBL/GenBank/DDBJ whole genome shotgun (WGS) entry which is preliminary data.</text>
</comment>
<gene>
    <name evidence="2" type="ORF">GCM10007387_47470</name>
</gene>
<keyword evidence="1" id="KW-1133">Transmembrane helix</keyword>
<feature type="transmembrane region" description="Helical" evidence="1">
    <location>
        <begin position="48"/>
        <end position="65"/>
    </location>
</feature>
<evidence type="ECO:0000256" key="1">
    <source>
        <dbReference type="SAM" id="Phobius"/>
    </source>
</evidence>
<evidence type="ECO:0000313" key="3">
    <source>
        <dbReference type="Proteomes" id="UP000628442"/>
    </source>
</evidence>